<feature type="binding site" evidence="10">
    <location>
        <position position="136"/>
    </location>
    <ligand>
        <name>a ubiquinone</name>
        <dbReference type="ChEBI" id="CHEBI:16389"/>
        <note>ligand shared with IP/SDHB</note>
    </ligand>
</feature>
<dbReference type="EMBL" id="JYDL01000043">
    <property type="protein sequence ID" value="KRX21050.1"/>
    <property type="molecule type" value="Genomic_DNA"/>
</dbReference>
<keyword evidence="13" id="KW-0830">Ubiquinone</keyword>
<keyword evidence="8 12" id="KW-0496">Mitochondrion</keyword>
<keyword evidence="12" id="KW-0816">Tricarboxylic acid cycle</keyword>
<evidence type="ECO:0000256" key="7">
    <source>
        <dbReference type="ARBA" id="ARBA00022989"/>
    </source>
</evidence>
<dbReference type="GO" id="GO:0048039">
    <property type="term" value="F:ubiquinone binding"/>
    <property type="evidence" value="ECO:0007669"/>
    <property type="project" value="TreeGrafter"/>
</dbReference>
<feature type="binding site" description="axial binding residue" evidence="11">
    <location>
        <position position="124"/>
    </location>
    <ligand>
        <name>heme b</name>
        <dbReference type="ChEBI" id="CHEBI:60344"/>
        <note>ligand shared with SDHC</note>
    </ligand>
    <ligandPart>
        <name>Fe</name>
        <dbReference type="ChEBI" id="CHEBI:18248"/>
    </ligandPart>
</feature>
<evidence type="ECO:0000256" key="8">
    <source>
        <dbReference type="ARBA" id="ARBA00023128"/>
    </source>
</evidence>
<dbReference type="AlphaFoldDB" id="A0A0V0S3K8"/>
<dbReference type="GO" id="GO:0046872">
    <property type="term" value="F:metal ion binding"/>
    <property type="evidence" value="ECO:0007669"/>
    <property type="project" value="UniProtKB-KW"/>
</dbReference>
<dbReference type="GO" id="GO:0006099">
    <property type="term" value="P:tricarboxylic acid cycle"/>
    <property type="evidence" value="ECO:0007669"/>
    <property type="project" value="UniProtKB-KW"/>
</dbReference>
<keyword evidence="3 12" id="KW-0813">Transport</keyword>
<dbReference type="Gene3D" id="1.20.1300.10">
    <property type="entry name" value="Fumarate reductase/succinate dehydrogenase, transmembrane subunit"/>
    <property type="match status" value="1"/>
</dbReference>
<dbReference type="PANTHER" id="PTHR13337">
    <property type="entry name" value="SUCCINATE DEHYDROGENASE"/>
    <property type="match status" value="1"/>
</dbReference>
<dbReference type="OrthoDB" id="18577at2759"/>
<evidence type="ECO:0000256" key="3">
    <source>
        <dbReference type="ARBA" id="ARBA00022448"/>
    </source>
</evidence>
<dbReference type="SUPFAM" id="SSF81343">
    <property type="entry name" value="Fumarate reductase respiratory complex transmembrane subunits"/>
    <property type="match status" value="1"/>
</dbReference>
<keyword evidence="6 12" id="KW-0809">Transit peptide</keyword>
<keyword evidence="14" id="KW-1185">Reference proteome</keyword>
<name>A0A0V0S3K8_9BILA</name>
<keyword evidence="12" id="KW-0349">Heme</keyword>
<dbReference type="InterPro" id="IPR034804">
    <property type="entry name" value="SQR/QFR_C/D"/>
</dbReference>
<dbReference type="GO" id="GO:0006121">
    <property type="term" value="P:mitochondrial electron transport, succinate to ubiquinone"/>
    <property type="evidence" value="ECO:0007669"/>
    <property type="project" value="TreeGrafter"/>
</dbReference>
<feature type="transmembrane region" description="Helical" evidence="12">
    <location>
        <begin position="154"/>
        <end position="171"/>
    </location>
</feature>
<comment type="caution">
    <text evidence="13">The sequence shown here is derived from an EMBL/GenBank/DDBJ whole genome shotgun (WGS) entry which is preliminary data.</text>
</comment>
<dbReference type="STRING" id="6336.A0A0V0S3K8"/>
<feature type="transmembrane region" description="Helical" evidence="12">
    <location>
        <begin position="93"/>
        <end position="110"/>
    </location>
</feature>
<evidence type="ECO:0000256" key="5">
    <source>
        <dbReference type="ARBA" id="ARBA00022792"/>
    </source>
</evidence>
<keyword evidence="5 12" id="KW-0999">Mitochondrion inner membrane</keyword>
<keyword evidence="11 12" id="KW-0479">Metal-binding</keyword>
<comment type="function">
    <text evidence="12">Membrane-anchoring subunit of succinate dehydrogenase (SDH) that is involved in complex II of the mitochondrial electron transport chain and is responsible for transferring electrons from succinate to ubiquinone (coenzyme Q).</text>
</comment>
<evidence type="ECO:0000256" key="4">
    <source>
        <dbReference type="ARBA" id="ARBA00022692"/>
    </source>
</evidence>
<evidence type="ECO:0000256" key="2">
    <source>
        <dbReference type="ARBA" id="ARBA00007294"/>
    </source>
</evidence>
<evidence type="ECO:0000256" key="1">
    <source>
        <dbReference type="ARBA" id="ARBA00004448"/>
    </source>
</evidence>
<dbReference type="Proteomes" id="UP000054630">
    <property type="component" value="Unassembled WGS sequence"/>
</dbReference>
<keyword evidence="9 12" id="KW-0472">Membrane</keyword>
<feature type="transmembrane region" description="Helical" evidence="12">
    <location>
        <begin position="116"/>
        <end position="133"/>
    </location>
</feature>
<organism evidence="13 14">
    <name type="scientific">Trichinella nelsoni</name>
    <dbReference type="NCBI Taxonomy" id="6336"/>
    <lineage>
        <taxon>Eukaryota</taxon>
        <taxon>Metazoa</taxon>
        <taxon>Ecdysozoa</taxon>
        <taxon>Nematoda</taxon>
        <taxon>Enoplea</taxon>
        <taxon>Dorylaimia</taxon>
        <taxon>Trichinellida</taxon>
        <taxon>Trichinellidae</taxon>
        <taxon>Trichinella</taxon>
    </lineage>
</organism>
<protein>
    <recommendedName>
        <fullName evidence="12">Succinate dehydrogenase [ubiquinone] cytochrome b small subunit</fullName>
    </recommendedName>
</protein>
<comment type="subcellular location">
    <subcellularLocation>
        <location evidence="1 12">Mitochondrion inner membrane</location>
        <topology evidence="1 12">Multi-pass membrane protein</topology>
    </subcellularLocation>
</comment>
<dbReference type="Pfam" id="PF05328">
    <property type="entry name" value="CybS"/>
    <property type="match status" value="1"/>
</dbReference>
<dbReference type="PANTHER" id="PTHR13337:SF2">
    <property type="entry name" value="SUCCINATE DEHYDROGENASE [UBIQUINONE] CYTOCHROME B SMALL SUBUNIT, MITOCHONDRIAL"/>
    <property type="match status" value="1"/>
</dbReference>
<dbReference type="InterPro" id="IPR007992">
    <property type="entry name" value="CybS"/>
</dbReference>
<evidence type="ECO:0000313" key="14">
    <source>
        <dbReference type="Proteomes" id="UP000054630"/>
    </source>
</evidence>
<feature type="non-terminal residue" evidence="13">
    <location>
        <position position="1"/>
    </location>
</feature>
<evidence type="ECO:0000256" key="9">
    <source>
        <dbReference type="ARBA" id="ARBA00023136"/>
    </source>
</evidence>
<evidence type="ECO:0000256" key="6">
    <source>
        <dbReference type="ARBA" id="ARBA00022946"/>
    </source>
</evidence>
<keyword evidence="12" id="KW-0249">Electron transport</keyword>
<keyword evidence="11" id="KW-0408">Iron</keyword>
<dbReference type="GO" id="GO:0005743">
    <property type="term" value="C:mitochondrial inner membrane"/>
    <property type="evidence" value="ECO:0007669"/>
    <property type="project" value="UniProtKB-SubCell"/>
</dbReference>
<reference evidence="13 14" key="1">
    <citation type="submission" date="2015-01" db="EMBL/GenBank/DDBJ databases">
        <title>Evolution of Trichinella species and genotypes.</title>
        <authorList>
            <person name="Korhonen P.K."/>
            <person name="Edoardo P."/>
            <person name="Giuseppe L.R."/>
            <person name="Gasser R.B."/>
        </authorList>
    </citation>
    <scope>NUCLEOTIDE SEQUENCE [LARGE SCALE GENOMIC DNA]</scope>
    <source>
        <strain evidence="13">ISS37</strain>
    </source>
</reference>
<dbReference type="CDD" id="cd03496">
    <property type="entry name" value="SQR_TypeC_CybS"/>
    <property type="match status" value="1"/>
</dbReference>
<evidence type="ECO:0000313" key="13">
    <source>
        <dbReference type="EMBL" id="KRX21050.1"/>
    </source>
</evidence>
<sequence length="185" mass="20318">LDSIFGNTNVDVMSSLNMLSTVRFCHLGRASALLSNPSFRRGQLPTLLKNVLPSSPIFPRTSPTTLALATRASSTEVREIPPNHATMFKLERVLAVAMLPLFPAALFIHNGIMDNLLAVAVGLHIHFGLHVVVEDYARPFVIGETLSKLCTKSIYLVSILMLAGLLHFNYTDVGITKAFEMIWSL</sequence>
<gene>
    <name evidence="13" type="primary">sdhd-1</name>
    <name evidence="13" type="ORF">T07_2700</name>
</gene>
<keyword evidence="4 12" id="KW-0812">Transmembrane</keyword>
<evidence type="ECO:0000256" key="11">
    <source>
        <dbReference type="PIRSR" id="PIRSR607992-2"/>
    </source>
</evidence>
<evidence type="ECO:0000256" key="10">
    <source>
        <dbReference type="PIRSR" id="PIRSR607992-1"/>
    </source>
</evidence>
<dbReference type="GO" id="GO:0020037">
    <property type="term" value="F:heme binding"/>
    <property type="evidence" value="ECO:0007669"/>
    <property type="project" value="TreeGrafter"/>
</dbReference>
<proteinExistence type="inferred from homology"/>
<keyword evidence="7 12" id="KW-1133">Transmembrane helix</keyword>
<evidence type="ECO:0000256" key="12">
    <source>
        <dbReference type="RuleBase" id="RU364031"/>
    </source>
</evidence>
<comment type="similarity">
    <text evidence="2 12">Belongs to the CybS family.</text>
</comment>
<accession>A0A0V0S3K8</accession>